<keyword evidence="2" id="KW-0732">Signal</keyword>
<dbReference type="KEGG" id="poz:I0K15_07085"/>
<dbReference type="Gene3D" id="3.75.10.10">
    <property type="entry name" value="L-arginine/glycine Amidinotransferase, Chain A"/>
    <property type="match status" value="1"/>
</dbReference>
<evidence type="ECO:0000313" key="3">
    <source>
        <dbReference type="EMBL" id="QPH55493.1"/>
    </source>
</evidence>
<dbReference type="Proteomes" id="UP000594800">
    <property type="component" value="Chromosome"/>
</dbReference>
<accession>A0A7S9QDZ5</accession>
<keyword evidence="4" id="KW-1185">Reference proteome</keyword>
<gene>
    <name evidence="3" type="ORF">I0K15_07085</name>
</gene>
<organism evidence="3 4">
    <name type="scientific">Pontivivens ytuae</name>
    <dbReference type="NCBI Taxonomy" id="2789856"/>
    <lineage>
        <taxon>Bacteria</taxon>
        <taxon>Pseudomonadati</taxon>
        <taxon>Pseudomonadota</taxon>
        <taxon>Alphaproteobacteria</taxon>
        <taxon>Rhodobacterales</taxon>
        <taxon>Paracoccaceae</taxon>
        <taxon>Pontivivens</taxon>
    </lineage>
</organism>
<dbReference type="PANTHER" id="PTHR31377:SF0">
    <property type="entry name" value="AGMATINE DEIMINASE-RELATED"/>
    <property type="match status" value="1"/>
</dbReference>
<protein>
    <submittedName>
        <fullName evidence="3">Agmatine deiminase family protein</fullName>
    </submittedName>
</protein>
<dbReference type="PANTHER" id="PTHR31377">
    <property type="entry name" value="AGMATINE DEIMINASE-RELATED"/>
    <property type="match status" value="1"/>
</dbReference>
<dbReference type="GO" id="GO:0004668">
    <property type="term" value="F:protein-arginine deiminase activity"/>
    <property type="evidence" value="ECO:0007669"/>
    <property type="project" value="InterPro"/>
</dbReference>
<evidence type="ECO:0000256" key="1">
    <source>
        <dbReference type="ARBA" id="ARBA00022801"/>
    </source>
</evidence>
<evidence type="ECO:0000313" key="4">
    <source>
        <dbReference type="Proteomes" id="UP000594800"/>
    </source>
</evidence>
<dbReference type="SUPFAM" id="SSF55909">
    <property type="entry name" value="Pentein"/>
    <property type="match status" value="1"/>
</dbReference>
<dbReference type="InterPro" id="IPR007466">
    <property type="entry name" value="Peptidyl-Arg-deiminase_porph"/>
</dbReference>
<dbReference type="RefSeq" id="WP_196104692.1">
    <property type="nucleotide sequence ID" value="NZ_CP064942.1"/>
</dbReference>
<feature type="chain" id="PRO_5032618592" evidence="2">
    <location>
        <begin position="23"/>
        <end position="361"/>
    </location>
</feature>
<proteinExistence type="predicted"/>
<dbReference type="EMBL" id="CP064942">
    <property type="protein sequence ID" value="QPH55493.1"/>
    <property type="molecule type" value="Genomic_DNA"/>
</dbReference>
<keyword evidence="1" id="KW-0378">Hydrolase</keyword>
<dbReference type="AlphaFoldDB" id="A0A7S9QDZ5"/>
<feature type="signal peptide" evidence="2">
    <location>
        <begin position="1"/>
        <end position="22"/>
    </location>
</feature>
<evidence type="ECO:0000256" key="2">
    <source>
        <dbReference type="SAM" id="SignalP"/>
    </source>
</evidence>
<dbReference type="GO" id="GO:0047632">
    <property type="term" value="F:agmatine deiminase activity"/>
    <property type="evidence" value="ECO:0007669"/>
    <property type="project" value="TreeGrafter"/>
</dbReference>
<sequence>MMRRHVLAALAGTAAASFTSRATGQPTGRWYVPAEDTPHERTFLQWPVDRTVYPERWFLDEVQHTIATLANTIAAFEPVVLLAAAEHHAAIAPQVTDAVTLWDIPTDDLWARDSGPLFVVDGTGDLAIRHVNFNGWGGKQRHPNDGEIACRVAERMALPLLDNGLVGEPGGVEQDGAGTLIAHESSWVNPNRNPGSLAEVEALLLDAYGADRMIWAPGLAGQDITDYHIDALARFTAPGEVLIQMPAEDDPSDPWLRTARETRDILAAAIDVAGRPLRLTEIQDPARPRVHDAEFLASYVNYYVCNGAVIMARFGDAEADAAAQQAIAVLHPGREVVALDADALGWIGGGIHCATQQQPAV</sequence>
<dbReference type="GO" id="GO:0009446">
    <property type="term" value="P:putrescine biosynthetic process"/>
    <property type="evidence" value="ECO:0007669"/>
    <property type="project" value="InterPro"/>
</dbReference>
<name>A0A7S9QDZ5_9RHOB</name>
<reference evidence="3 4" key="1">
    <citation type="submission" date="2020-11" db="EMBL/GenBank/DDBJ databases">
        <title>Description of Pontivivens ytuae sp. nov. isolated from deep sea sediment of Mariana Trench.</title>
        <authorList>
            <person name="Wang Z."/>
            <person name="Sun Q.-L."/>
            <person name="Xu X.-D."/>
            <person name="Tang Y.-Z."/>
            <person name="Zhang J."/>
        </authorList>
    </citation>
    <scope>NUCLEOTIDE SEQUENCE [LARGE SCALE GENOMIC DNA]</scope>
    <source>
        <strain evidence="3 4">MT2928</strain>
    </source>
</reference>
<dbReference type="Pfam" id="PF04371">
    <property type="entry name" value="PAD_porph"/>
    <property type="match status" value="1"/>
</dbReference>